<evidence type="ECO:0000256" key="2">
    <source>
        <dbReference type="ARBA" id="ARBA00022692"/>
    </source>
</evidence>
<proteinExistence type="inferred from homology"/>
<dbReference type="EMBL" id="CP013067">
    <property type="protein sequence ID" value="ALP42085.1"/>
    <property type="molecule type" value="Genomic_DNA"/>
</dbReference>
<comment type="subcellular location">
    <subcellularLocation>
        <location evidence="5">Cell inner membrane</location>
        <topology evidence="5">Single-pass membrane protein</topology>
    </subcellularLocation>
</comment>
<dbReference type="GO" id="GO:0008653">
    <property type="term" value="P:lipopolysaccharide metabolic process"/>
    <property type="evidence" value="ECO:0007669"/>
    <property type="project" value="InterPro"/>
</dbReference>
<dbReference type="PATRIC" id="fig|652.5.peg.1804"/>
<comment type="similarity">
    <text evidence="5">Belongs to the LapA family.</text>
</comment>
<evidence type="ECO:0000256" key="4">
    <source>
        <dbReference type="ARBA" id="ARBA00023136"/>
    </source>
</evidence>
<organism evidence="7 9">
    <name type="scientific">Aeromonas schubertii</name>
    <dbReference type="NCBI Taxonomy" id="652"/>
    <lineage>
        <taxon>Bacteria</taxon>
        <taxon>Pseudomonadati</taxon>
        <taxon>Pseudomonadota</taxon>
        <taxon>Gammaproteobacteria</taxon>
        <taxon>Aeromonadales</taxon>
        <taxon>Aeromonadaceae</taxon>
        <taxon>Aeromonas</taxon>
    </lineage>
</organism>
<keyword evidence="10" id="KW-1185">Reference proteome</keyword>
<feature type="domain" description="Lipopolysaccharide assembly protein A" evidence="6">
    <location>
        <begin position="23"/>
        <end position="86"/>
    </location>
</feature>
<dbReference type="EMBL" id="JAIRBT010000021">
    <property type="protein sequence ID" value="MBZ6067448.1"/>
    <property type="molecule type" value="Genomic_DNA"/>
</dbReference>
<keyword evidence="1 5" id="KW-1003">Cell membrane</keyword>
<dbReference type="OrthoDB" id="7064015at2"/>
<evidence type="ECO:0000313" key="9">
    <source>
        <dbReference type="Proteomes" id="UP000058114"/>
    </source>
</evidence>
<comment type="caution">
    <text evidence="5">Lacks conserved residue(s) required for the propagation of feature annotation.</text>
</comment>
<dbReference type="KEGG" id="asr:WL1483_2666"/>
<reference evidence="9" key="1">
    <citation type="submission" date="2015-10" db="EMBL/GenBank/DDBJ databases">
        <title>Complete Genome Sequence of Aeromonas schubertii strain WL1483.</title>
        <authorList>
            <person name="Liu L."/>
        </authorList>
    </citation>
    <scope>NUCLEOTIDE SEQUENCE [LARGE SCALE GENOMIC DNA]</scope>
    <source>
        <strain evidence="9">WL1483</strain>
    </source>
</reference>
<reference evidence="7 9" key="2">
    <citation type="journal article" date="2016" name="Genome Announc.">
        <title>Complete Genome Sequence of the Highly Virulent Aeromonas schubertii Strain WL1483, Isolated from Diseased Snakehead Fish (Channa argus) in China.</title>
        <authorList>
            <person name="Liu L."/>
            <person name="Li N."/>
            <person name="Zhang D."/>
            <person name="Fu X."/>
            <person name="Shi C."/>
            <person name="Lin Q."/>
            <person name="Hao G."/>
        </authorList>
    </citation>
    <scope>NUCLEOTIDE SEQUENCE [LARGE SCALE GENOMIC DNA]</scope>
    <source>
        <strain evidence="7 9">WL1483</strain>
    </source>
</reference>
<dbReference type="RefSeq" id="WP_050665893.1">
    <property type="nucleotide sequence ID" value="NZ_CDDB01000039.1"/>
</dbReference>
<dbReference type="GO" id="GO:0005886">
    <property type="term" value="C:plasma membrane"/>
    <property type="evidence" value="ECO:0007669"/>
    <property type="project" value="UniProtKB-SubCell"/>
</dbReference>
<evidence type="ECO:0000313" key="7">
    <source>
        <dbReference type="EMBL" id="ALP42085.1"/>
    </source>
</evidence>
<keyword evidence="5" id="KW-0997">Cell inner membrane</keyword>
<dbReference type="InterPro" id="IPR010445">
    <property type="entry name" value="LapA_dom"/>
</dbReference>
<reference evidence="8 10" key="3">
    <citation type="submission" date="2021-09" db="EMBL/GenBank/DDBJ databases">
        <title>Aeromonas schubertii isolated from Asian sea bass.</title>
        <authorList>
            <person name="Pinpimai K."/>
        </authorList>
    </citation>
    <scope>NUCLEOTIDE SEQUENCE [LARGE SCALE GENOMIC DNA]</scope>
    <source>
        <strain evidence="8 10">CHULA2021a</strain>
    </source>
</reference>
<name>A0A0S2SKA3_9GAMM</name>
<comment type="function">
    <text evidence="5">Involved in the assembly of lipopolysaccharide (LPS).</text>
</comment>
<accession>A0A0S2SKA3</accession>
<evidence type="ECO:0000313" key="8">
    <source>
        <dbReference type="EMBL" id="MBZ6067448.1"/>
    </source>
</evidence>
<feature type="transmembrane region" description="Helical" evidence="5">
    <location>
        <begin position="45"/>
        <end position="67"/>
    </location>
</feature>
<evidence type="ECO:0000313" key="10">
    <source>
        <dbReference type="Proteomes" id="UP000774958"/>
    </source>
</evidence>
<dbReference type="Proteomes" id="UP000774958">
    <property type="component" value="Unassembled WGS sequence"/>
</dbReference>
<evidence type="ECO:0000256" key="3">
    <source>
        <dbReference type="ARBA" id="ARBA00022989"/>
    </source>
</evidence>
<keyword evidence="4 5" id="KW-0472">Membrane</keyword>
<evidence type="ECO:0000256" key="5">
    <source>
        <dbReference type="HAMAP-Rule" id="MF_01948"/>
    </source>
</evidence>
<dbReference type="Pfam" id="PF06305">
    <property type="entry name" value="LapA_dom"/>
    <property type="match status" value="1"/>
</dbReference>
<keyword evidence="2 5" id="KW-0812">Transmembrane</keyword>
<dbReference type="Proteomes" id="UP000058114">
    <property type="component" value="Chromosome"/>
</dbReference>
<dbReference type="AlphaFoldDB" id="A0A0S2SKA3"/>
<dbReference type="STRING" id="652.WL1483_2666"/>
<gene>
    <name evidence="5" type="primary">lapA</name>
    <name evidence="8" type="ORF">LA374_14695</name>
    <name evidence="7" type="ORF">WL1483_2666</name>
</gene>
<protein>
    <recommendedName>
        <fullName evidence="5">Probable lipopolysaccharide assembly protein A</fullName>
    </recommendedName>
</protein>
<evidence type="ECO:0000259" key="6">
    <source>
        <dbReference type="Pfam" id="PF06305"/>
    </source>
</evidence>
<evidence type="ECO:0000256" key="1">
    <source>
        <dbReference type="ARBA" id="ARBA00022475"/>
    </source>
</evidence>
<keyword evidence="3 5" id="KW-1133">Transmembrane helix</keyword>
<sequence>MKRIVALVVLALVFVVALALGSQNGQVVQFNYLIAQGEFSLASLLGLFFGIGFVAGWAVFAILLLRLKIQNRALNRSVRRQSRELDAMKAPEAAKE</sequence>
<dbReference type="InterPro" id="IPR032906">
    <property type="entry name" value="LapA"/>
</dbReference>
<dbReference type="HAMAP" id="MF_01948">
    <property type="entry name" value="LPS_assembly_LapA"/>
    <property type="match status" value="1"/>
</dbReference>